<sequence length="279" mass="32389">MKKWAIFSDVDGTIYGFPDKKLLPEVKSKISELKVKNIPFVINTGNAPFKKIQKLADELHSRYIVCASGAVIYDNLTKEYLHIEYIDKKIAQRVFDVANKHSFALYYFGINQYYMHNHSKEMYDFLSNFCEYNEWILDGKINEDIHKIEFYGTFDEVKKAYEELLKEGLDKVLNIMYMGSHIEIVKHGVDKGTGMKWLCDNIFDIKLEDVMSIGDSANDIGMFDLSGYSYAMDNSDKNTKSKAKYHAPDVHQAGIAYAIDDYLYRSDYELKKEISQKKK</sequence>
<organism evidence="1 2">
    <name type="scientific">Mycoplasma crocodyli (strain ATCC 51981 / MP145)</name>
    <dbReference type="NCBI Taxonomy" id="512564"/>
    <lineage>
        <taxon>Bacteria</taxon>
        <taxon>Bacillati</taxon>
        <taxon>Mycoplasmatota</taxon>
        <taxon>Mollicutes</taxon>
        <taxon>Mycoplasmataceae</taxon>
        <taxon>Mycoplasma</taxon>
    </lineage>
</organism>
<protein>
    <submittedName>
        <fullName evidence="1">COF family haloacid dehalogenase(HAD)-like hydrolase</fullName>
    </submittedName>
</protein>
<dbReference type="EMBL" id="CP001991">
    <property type="protein sequence ID" value="ADE19737.1"/>
    <property type="molecule type" value="Genomic_DNA"/>
</dbReference>
<dbReference type="GO" id="GO:0005829">
    <property type="term" value="C:cytosol"/>
    <property type="evidence" value="ECO:0007669"/>
    <property type="project" value="TreeGrafter"/>
</dbReference>
<dbReference type="NCBIfam" id="TIGR01484">
    <property type="entry name" value="HAD-SF-IIB"/>
    <property type="match status" value="1"/>
</dbReference>
<dbReference type="eggNOG" id="COG0561">
    <property type="taxonomic scope" value="Bacteria"/>
</dbReference>
<dbReference type="RefSeq" id="WP_013054513.1">
    <property type="nucleotide sequence ID" value="NC_014014.1"/>
</dbReference>
<dbReference type="AlphaFoldDB" id="D5E5T0"/>
<dbReference type="SUPFAM" id="SSF56784">
    <property type="entry name" value="HAD-like"/>
    <property type="match status" value="1"/>
</dbReference>
<dbReference type="InterPro" id="IPR000150">
    <property type="entry name" value="Cof"/>
</dbReference>
<dbReference type="HOGENOM" id="CLU_044146_1_2_14"/>
<dbReference type="Proteomes" id="UP000001845">
    <property type="component" value="Chromosome"/>
</dbReference>
<keyword evidence="1" id="KW-0378">Hydrolase</keyword>
<reference evidence="1 2" key="3">
    <citation type="journal article" date="2011" name="J. Bacteriol.">
        <title>Genome sequences of Mycoplasma alligatoris A21JP2T and Mycoplasma crocodyli MP145T.</title>
        <authorList>
            <person name="Brown D.R."/>
            <person name="Farmerie W.G."/>
            <person name="May M."/>
            <person name="Benders G.A."/>
            <person name="Durkin A.S."/>
            <person name="Hlavinka K."/>
            <person name="Hostetler J."/>
            <person name="Jackson J."/>
            <person name="Johnson J."/>
            <person name="Miller R.H."/>
            <person name="Paralanov V."/>
            <person name="Radune D."/>
            <person name="Szczypinski B."/>
            <person name="Glass J.I."/>
        </authorList>
    </citation>
    <scope>NUCLEOTIDE SEQUENCE [LARGE SCALE GENOMIC DNA]</scope>
    <source>
        <strain evidence="2">ATCC 51981 / MP145</strain>
    </source>
</reference>
<dbReference type="InterPro" id="IPR036412">
    <property type="entry name" value="HAD-like_sf"/>
</dbReference>
<dbReference type="Gene3D" id="3.30.1240.10">
    <property type="match status" value="1"/>
</dbReference>
<reference key="2">
    <citation type="submission" date="2010-03" db="EMBL/GenBank/DDBJ databases">
        <authorList>
            <person name="Ma Z."/>
            <person name="Wang X."/>
            <person name="Liu H."/>
        </authorList>
    </citation>
    <scope>NUCLEOTIDE SEQUENCE</scope>
    <source>
        <strain>MP145</strain>
    </source>
</reference>
<dbReference type="Pfam" id="PF08282">
    <property type="entry name" value="Hydrolase_3"/>
    <property type="match status" value="1"/>
</dbReference>
<dbReference type="InterPro" id="IPR006379">
    <property type="entry name" value="HAD-SF_hydro_IIB"/>
</dbReference>
<dbReference type="PANTHER" id="PTHR10000:SF8">
    <property type="entry name" value="HAD SUPERFAMILY HYDROLASE-LIKE, TYPE 3"/>
    <property type="match status" value="1"/>
</dbReference>
<dbReference type="KEGG" id="mcd:MCRO_0500"/>
<dbReference type="SFLD" id="SFLDG01140">
    <property type="entry name" value="C2.B:_Phosphomannomutase_and_P"/>
    <property type="match status" value="1"/>
</dbReference>
<dbReference type="PANTHER" id="PTHR10000">
    <property type="entry name" value="PHOSPHOSERINE PHOSPHATASE"/>
    <property type="match status" value="1"/>
</dbReference>
<dbReference type="OrthoDB" id="9810101at2"/>
<dbReference type="Gene3D" id="3.40.50.1000">
    <property type="entry name" value="HAD superfamily/HAD-like"/>
    <property type="match status" value="1"/>
</dbReference>
<evidence type="ECO:0000313" key="2">
    <source>
        <dbReference type="Proteomes" id="UP000001845"/>
    </source>
</evidence>
<reference evidence="2" key="1">
    <citation type="submission" date="2010-03" db="EMBL/GenBank/DDBJ databases">
        <title>The complete genome of Mycoplasma crocodyli MP145.</title>
        <authorList>
            <person name="Glass J.I."/>
            <person name="Durkin A.S."/>
            <person name="Hostetler J."/>
            <person name="Jackson J."/>
            <person name="Johnson J."/>
            <person name="May M.A."/>
            <person name="Paralanov V."/>
            <person name="Radune D."/>
            <person name="Szczypinski B."/>
            <person name="Brown D.R."/>
        </authorList>
    </citation>
    <scope>NUCLEOTIDE SEQUENCE [LARGE SCALE GENOMIC DNA]</scope>
    <source>
        <strain evidence="2">ATCC 51981 / MP145</strain>
    </source>
</reference>
<keyword evidence="2" id="KW-1185">Reference proteome</keyword>
<name>D5E5T0_MYCCM</name>
<dbReference type="GO" id="GO:0016791">
    <property type="term" value="F:phosphatase activity"/>
    <property type="evidence" value="ECO:0007669"/>
    <property type="project" value="TreeGrafter"/>
</dbReference>
<dbReference type="InterPro" id="IPR023214">
    <property type="entry name" value="HAD_sf"/>
</dbReference>
<dbReference type="GO" id="GO:0000287">
    <property type="term" value="F:magnesium ion binding"/>
    <property type="evidence" value="ECO:0007669"/>
    <property type="project" value="TreeGrafter"/>
</dbReference>
<dbReference type="NCBIfam" id="TIGR00099">
    <property type="entry name" value="Cof-subfamily"/>
    <property type="match status" value="1"/>
</dbReference>
<proteinExistence type="predicted"/>
<dbReference type="STRING" id="512564.MCRO_0500"/>
<evidence type="ECO:0000313" key="1">
    <source>
        <dbReference type="EMBL" id="ADE19737.1"/>
    </source>
</evidence>
<gene>
    <name evidence="1" type="ordered locus">MCRO_0500</name>
</gene>
<dbReference type="SFLD" id="SFLDS00003">
    <property type="entry name" value="Haloacid_Dehalogenase"/>
    <property type="match status" value="1"/>
</dbReference>
<accession>D5E5T0</accession>